<evidence type="ECO:0000313" key="1">
    <source>
        <dbReference type="EMBL" id="VEG62939.1"/>
    </source>
</evidence>
<sequence length="344" mass="38223">MKDYGISYMPELEQILLEPKEPIINNKLDENKINELIDKKLQGLQGIKGEKGETGETPSDEKLITLINESLRSSDLQVSSIQIVSNAPTYQSTAKVGEARLVLGERKQLFVCIKAEDTLSNWVDVLGDGSGDIISKHKVLISFDTTTETNAQYGGCMSDLRFAFENEFASAIEWTRALNECEFLLQKDGNGLSTNNANEVSALSYPQANQIKARLSTQGIYADVNSHAIGQVLKLYDGDYTSCCLWAASGTRAVNVELESEKMPNQIFIRGDGYYGGVSISNLRVRKTSFIGDVELESEDYDISTLENSFGNKGFLFGVQKEMKEAQKLQRKEKNNASTIWSEF</sequence>
<accession>A0A448JDX4</accession>
<dbReference type="Proteomes" id="UP000275504">
    <property type="component" value="Chromosome"/>
</dbReference>
<organism evidence="1 2">
    <name type="scientific">Campylobacter jejuni subsp. doylei</name>
    <dbReference type="NCBI Taxonomy" id="32021"/>
    <lineage>
        <taxon>Bacteria</taxon>
        <taxon>Pseudomonadati</taxon>
        <taxon>Campylobacterota</taxon>
        <taxon>Epsilonproteobacteria</taxon>
        <taxon>Campylobacterales</taxon>
        <taxon>Campylobacteraceae</taxon>
        <taxon>Campylobacter</taxon>
    </lineage>
</organism>
<dbReference type="AlphaFoldDB" id="A0A448JDX4"/>
<evidence type="ECO:0000313" key="2">
    <source>
        <dbReference type="Proteomes" id="UP000275504"/>
    </source>
</evidence>
<dbReference type="EMBL" id="LR134359">
    <property type="protein sequence ID" value="VEG62939.1"/>
    <property type="molecule type" value="Genomic_DNA"/>
</dbReference>
<reference evidence="1 2" key="1">
    <citation type="submission" date="2018-12" db="EMBL/GenBank/DDBJ databases">
        <authorList>
            <consortium name="Pathogen Informatics"/>
        </authorList>
    </citation>
    <scope>NUCLEOTIDE SEQUENCE [LARGE SCALE GENOMIC DNA]</scope>
    <source>
        <strain evidence="1 2">NCTC11951</strain>
    </source>
</reference>
<proteinExistence type="predicted"/>
<gene>
    <name evidence="1" type="ORF">NCTC11951_02090</name>
</gene>
<name>A0A448JDX4_CAMJU</name>
<protein>
    <submittedName>
        <fullName evidence="1">Uncharacterized protein</fullName>
    </submittedName>
</protein>